<keyword evidence="2" id="KW-1185">Reference proteome</keyword>
<evidence type="ECO:0000313" key="2">
    <source>
        <dbReference type="Proteomes" id="UP000593565"/>
    </source>
</evidence>
<accession>A0A7J6AWA5</accession>
<protein>
    <submittedName>
        <fullName evidence="1">Uncharacterized protein</fullName>
    </submittedName>
</protein>
<dbReference type="EMBL" id="JAAGNN010000007">
    <property type="protein sequence ID" value="KAF4086915.1"/>
    <property type="molecule type" value="Genomic_DNA"/>
</dbReference>
<name>A0A7J6AWA5_AMEME</name>
<organism evidence="1 2">
    <name type="scientific">Ameiurus melas</name>
    <name type="common">Black bullhead</name>
    <name type="synonym">Silurus melas</name>
    <dbReference type="NCBI Taxonomy" id="219545"/>
    <lineage>
        <taxon>Eukaryota</taxon>
        <taxon>Metazoa</taxon>
        <taxon>Chordata</taxon>
        <taxon>Craniata</taxon>
        <taxon>Vertebrata</taxon>
        <taxon>Euteleostomi</taxon>
        <taxon>Actinopterygii</taxon>
        <taxon>Neopterygii</taxon>
        <taxon>Teleostei</taxon>
        <taxon>Ostariophysi</taxon>
        <taxon>Siluriformes</taxon>
        <taxon>Ictaluridae</taxon>
        <taxon>Ameiurus</taxon>
    </lineage>
</organism>
<evidence type="ECO:0000313" key="1">
    <source>
        <dbReference type="EMBL" id="KAF4086915.1"/>
    </source>
</evidence>
<dbReference type="Proteomes" id="UP000593565">
    <property type="component" value="Unassembled WGS sequence"/>
</dbReference>
<reference evidence="1 2" key="1">
    <citation type="submission" date="2020-02" db="EMBL/GenBank/DDBJ databases">
        <title>A chromosome-scale genome assembly of the black bullhead catfish (Ameiurus melas).</title>
        <authorList>
            <person name="Wen M."/>
            <person name="Zham M."/>
            <person name="Cabau C."/>
            <person name="Klopp C."/>
            <person name="Donnadieu C."/>
            <person name="Roques C."/>
            <person name="Bouchez O."/>
            <person name="Lampietro C."/>
            <person name="Jouanno E."/>
            <person name="Herpin A."/>
            <person name="Louis A."/>
            <person name="Berthelot C."/>
            <person name="Parey E."/>
            <person name="Roest-Crollius H."/>
            <person name="Braasch I."/>
            <person name="Postlethwait J."/>
            <person name="Robinson-Rechavi M."/>
            <person name="Echchiki A."/>
            <person name="Begum T."/>
            <person name="Montfort J."/>
            <person name="Schartl M."/>
            <person name="Bobe J."/>
            <person name="Guiguen Y."/>
        </authorList>
    </citation>
    <scope>NUCLEOTIDE SEQUENCE [LARGE SCALE GENOMIC DNA]</scope>
    <source>
        <strain evidence="1">M_S1</strain>
        <tissue evidence="1">Blood</tissue>
    </source>
</reference>
<sequence length="68" mass="7685">MMAERLPHAGAGKVGALKARKGVASGRKANTSRLLALMFSLRGFFPFFILERRWAKGQLLSDWHMRKL</sequence>
<gene>
    <name evidence="1" type="ORF">AMELA_G00089800</name>
</gene>
<dbReference type="AlphaFoldDB" id="A0A7J6AWA5"/>
<comment type="caution">
    <text evidence="1">The sequence shown here is derived from an EMBL/GenBank/DDBJ whole genome shotgun (WGS) entry which is preliminary data.</text>
</comment>
<proteinExistence type="predicted"/>